<accession>A0A6J5MC74</accession>
<keyword evidence="1" id="KW-0472">Membrane</keyword>
<name>A0A6J5MC74_9CAUD</name>
<feature type="transmembrane region" description="Helical" evidence="1">
    <location>
        <begin position="45"/>
        <end position="62"/>
    </location>
</feature>
<dbReference type="EMBL" id="LR796431">
    <property type="protein sequence ID" value="CAB4144164.1"/>
    <property type="molecule type" value="Genomic_DNA"/>
</dbReference>
<sequence length="75" mass="8195">MQSTFLNLNTNDFIKGLVMAVLSTVITVVYQTVEAGSLVFDWKSIGTMALTTALAYIMKNLLTNSTGSLFAKEQK</sequence>
<protein>
    <submittedName>
        <fullName evidence="2">Uncharacterized protein</fullName>
    </submittedName>
</protein>
<reference evidence="2" key="1">
    <citation type="submission" date="2020-04" db="EMBL/GenBank/DDBJ databases">
        <authorList>
            <person name="Chiriac C."/>
            <person name="Salcher M."/>
            <person name="Ghai R."/>
            <person name="Kavagutti S V."/>
        </authorList>
    </citation>
    <scope>NUCLEOTIDE SEQUENCE</scope>
</reference>
<feature type="transmembrane region" description="Helical" evidence="1">
    <location>
        <begin position="12"/>
        <end position="33"/>
    </location>
</feature>
<proteinExistence type="predicted"/>
<evidence type="ECO:0000313" key="2">
    <source>
        <dbReference type="EMBL" id="CAB4144164.1"/>
    </source>
</evidence>
<gene>
    <name evidence="2" type="ORF">UFOVP462_21</name>
</gene>
<evidence type="ECO:0000256" key="1">
    <source>
        <dbReference type="SAM" id="Phobius"/>
    </source>
</evidence>
<keyword evidence="1" id="KW-0812">Transmembrane</keyword>
<keyword evidence="1" id="KW-1133">Transmembrane helix</keyword>
<organism evidence="2">
    <name type="scientific">uncultured Caudovirales phage</name>
    <dbReference type="NCBI Taxonomy" id="2100421"/>
    <lineage>
        <taxon>Viruses</taxon>
        <taxon>Duplodnaviria</taxon>
        <taxon>Heunggongvirae</taxon>
        <taxon>Uroviricota</taxon>
        <taxon>Caudoviricetes</taxon>
        <taxon>Peduoviridae</taxon>
        <taxon>Maltschvirus</taxon>
        <taxon>Maltschvirus maltsch</taxon>
    </lineage>
</organism>